<feature type="compositionally biased region" description="Low complexity" evidence="1">
    <location>
        <begin position="304"/>
        <end position="314"/>
    </location>
</feature>
<protein>
    <submittedName>
        <fullName evidence="3">Methyltransferase</fullName>
    </submittedName>
</protein>
<feature type="domain" description="Methyltransferase type 11" evidence="2">
    <location>
        <begin position="83"/>
        <end position="185"/>
    </location>
</feature>
<dbReference type="Gene3D" id="3.40.50.150">
    <property type="entry name" value="Vaccinia Virus protein VP39"/>
    <property type="match status" value="1"/>
</dbReference>
<keyword evidence="3" id="KW-0489">Methyltransferase</keyword>
<dbReference type="InterPro" id="IPR029063">
    <property type="entry name" value="SAM-dependent_MTases_sf"/>
</dbReference>
<reference evidence="3 4" key="1">
    <citation type="submission" date="2018-03" db="EMBL/GenBank/DDBJ databases">
        <title>Streptomyces dioscori sp. nov., a novel endophytic actinobacterium isolated from bulbil of Dioscorea bulbifera L.</title>
        <authorList>
            <person name="Zhikuan W."/>
        </authorList>
    </citation>
    <scope>NUCLEOTIDE SEQUENCE [LARGE SCALE GENOMIC DNA]</scope>
    <source>
        <strain evidence="3 4">A217</strain>
    </source>
</reference>
<proteinExistence type="predicted"/>
<dbReference type="RefSeq" id="WP_107018656.1">
    <property type="nucleotide sequence ID" value="NZ_KZ679046.1"/>
</dbReference>
<dbReference type="InterPro" id="IPR050508">
    <property type="entry name" value="Methyltransf_Superfamily"/>
</dbReference>
<dbReference type="InterPro" id="IPR013216">
    <property type="entry name" value="Methyltransf_11"/>
</dbReference>
<keyword evidence="3" id="KW-0808">Transferase</keyword>
<dbReference type="PANTHER" id="PTHR42912">
    <property type="entry name" value="METHYLTRANSFERASE"/>
    <property type="match status" value="1"/>
</dbReference>
<dbReference type="Proteomes" id="UP000240429">
    <property type="component" value="Unassembled WGS sequence"/>
</dbReference>
<gene>
    <name evidence="3" type="ORF">C6Y14_22815</name>
</gene>
<evidence type="ECO:0000313" key="4">
    <source>
        <dbReference type="Proteomes" id="UP000240429"/>
    </source>
</evidence>
<dbReference type="Pfam" id="PF08241">
    <property type="entry name" value="Methyltransf_11"/>
    <property type="match status" value="1"/>
</dbReference>
<evidence type="ECO:0000259" key="2">
    <source>
        <dbReference type="Pfam" id="PF08241"/>
    </source>
</evidence>
<name>A0A2P8Q3L4_9ACTN</name>
<accession>A0A2P8Q3L4</accession>
<dbReference type="SUPFAM" id="SSF53335">
    <property type="entry name" value="S-adenosyl-L-methionine-dependent methyltransferases"/>
    <property type="match status" value="1"/>
</dbReference>
<dbReference type="EMBL" id="PYBJ01000016">
    <property type="protein sequence ID" value="PSM40850.1"/>
    <property type="molecule type" value="Genomic_DNA"/>
</dbReference>
<organism evidence="3 4">
    <name type="scientific">Streptomyces dioscori</name>
    <dbReference type="NCBI Taxonomy" id="2109333"/>
    <lineage>
        <taxon>Bacteria</taxon>
        <taxon>Bacillati</taxon>
        <taxon>Actinomycetota</taxon>
        <taxon>Actinomycetes</taxon>
        <taxon>Kitasatosporales</taxon>
        <taxon>Streptomycetaceae</taxon>
        <taxon>Streptomyces</taxon>
        <taxon>Streptomyces aurantiacus group</taxon>
    </lineage>
</organism>
<dbReference type="GO" id="GO:0032259">
    <property type="term" value="P:methylation"/>
    <property type="evidence" value="ECO:0007669"/>
    <property type="project" value="UniProtKB-KW"/>
</dbReference>
<dbReference type="PANTHER" id="PTHR42912:SF93">
    <property type="entry name" value="N6-ADENOSINE-METHYLTRANSFERASE TMT1A"/>
    <property type="match status" value="1"/>
</dbReference>
<keyword evidence="4" id="KW-1185">Reference proteome</keyword>
<dbReference type="CDD" id="cd02440">
    <property type="entry name" value="AdoMet_MTases"/>
    <property type="match status" value="1"/>
</dbReference>
<comment type="caution">
    <text evidence="3">The sequence shown here is derived from an EMBL/GenBank/DDBJ whole genome shotgun (WGS) entry which is preliminary data.</text>
</comment>
<evidence type="ECO:0000313" key="3">
    <source>
        <dbReference type="EMBL" id="PSM40850.1"/>
    </source>
</evidence>
<evidence type="ECO:0000256" key="1">
    <source>
        <dbReference type="SAM" id="MobiDB-lite"/>
    </source>
</evidence>
<dbReference type="AlphaFoldDB" id="A0A2P8Q3L4"/>
<sequence length="321" mass="35068">MTRSSERQDVDQTSTQHAYHRGLFPALYDWERTERAIVEFSEDSRPSGLLGLDQMGHFGPHGCDLVAEVVREAFPRRVPALCELGSGFGGALRYTVDRLAAHGVGVGRAYGVDLVPEHCAVSRRISARQGRAAVTEICASATDVPLPDGSLDVVTVTGSMPHFPRPGEVLCEAARLLRPGGLLVLTEEVSLTRSPRGPGAAFRERHPPGVFFTTPVDERLEQLRRAGFIGTTERPLRQWAIALLEERLKVVSIFRGSADGIYGERSVDSIRATLGTARNEFRSGRIVPMLLSARRAADPRRDTAAPTAPTAPTRRQTEGFH</sequence>
<feature type="region of interest" description="Disordered" evidence="1">
    <location>
        <begin position="295"/>
        <end position="321"/>
    </location>
</feature>
<dbReference type="OrthoDB" id="279734at2"/>
<dbReference type="GO" id="GO:0008757">
    <property type="term" value="F:S-adenosylmethionine-dependent methyltransferase activity"/>
    <property type="evidence" value="ECO:0007669"/>
    <property type="project" value="InterPro"/>
</dbReference>